<dbReference type="GO" id="GO:0004222">
    <property type="term" value="F:metalloendopeptidase activity"/>
    <property type="evidence" value="ECO:0007669"/>
    <property type="project" value="TreeGrafter"/>
</dbReference>
<proteinExistence type="predicted"/>
<comment type="caution">
    <text evidence="3">The sequence shown here is derived from an EMBL/GenBank/DDBJ whole genome shotgun (WGS) entry which is preliminary data.</text>
</comment>
<dbReference type="PANTHER" id="PTHR21666:SF270">
    <property type="entry name" value="MUREIN HYDROLASE ACTIVATOR ENVC"/>
    <property type="match status" value="1"/>
</dbReference>
<name>A0A4R0MY53_9SPHI</name>
<feature type="region of interest" description="Disordered" evidence="1">
    <location>
        <begin position="32"/>
        <end position="52"/>
    </location>
</feature>
<dbReference type="Proteomes" id="UP000292884">
    <property type="component" value="Unassembled WGS sequence"/>
</dbReference>
<keyword evidence="4" id="KW-1185">Reference proteome</keyword>
<dbReference type="SUPFAM" id="SSF51261">
    <property type="entry name" value="Duplicated hybrid motif"/>
    <property type="match status" value="1"/>
</dbReference>
<reference evidence="3 4" key="1">
    <citation type="submission" date="2019-02" db="EMBL/GenBank/DDBJ databases">
        <title>Pedobacter sp. RP-1-13 sp. nov., isolated from Arctic soil.</title>
        <authorList>
            <person name="Dahal R.H."/>
        </authorList>
    </citation>
    <scope>NUCLEOTIDE SEQUENCE [LARGE SCALE GENOMIC DNA]</scope>
    <source>
        <strain evidence="3 4">RP-1-13</strain>
    </source>
</reference>
<dbReference type="InterPro" id="IPR050570">
    <property type="entry name" value="Cell_wall_metabolism_enzyme"/>
</dbReference>
<dbReference type="AlphaFoldDB" id="A0A4R0MY53"/>
<gene>
    <name evidence="3" type="ORF">EZ428_10705</name>
</gene>
<sequence>MKKQMTLGDNKLNRGFTVAKVGLDKITAPFGEDREGCPHKGTDFGSSGKEKPFKAGVKGKVVEPLGGDWGTIAVKPAHDSTVTIQYLHCSSISVKVGAEVTKDTVLGKTGKKVPAGTDISGIHLHLQVFKNEAPDYACWGTGRNFIDPETWDTGD</sequence>
<dbReference type="OrthoDB" id="9810477at2"/>
<feature type="domain" description="M23ase beta-sheet core" evidence="2">
    <location>
        <begin position="38"/>
        <end position="133"/>
    </location>
</feature>
<dbReference type="EMBL" id="SJSK01000002">
    <property type="protein sequence ID" value="TCC92190.1"/>
    <property type="molecule type" value="Genomic_DNA"/>
</dbReference>
<dbReference type="PANTHER" id="PTHR21666">
    <property type="entry name" value="PEPTIDASE-RELATED"/>
    <property type="match status" value="1"/>
</dbReference>
<protein>
    <submittedName>
        <fullName evidence="3">M23 family metallopeptidase</fullName>
    </submittedName>
</protein>
<organism evidence="3 4">
    <name type="scientific">Pedobacter frigiditerrae</name>
    <dbReference type="NCBI Taxonomy" id="2530452"/>
    <lineage>
        <taxon>Bacteria</taxon>
        <taxon>Pseudomonadati</taxon>
        <taxon>Bacteroidota</taxon>
        <taxon>Sphingobacteriia</taxon>
        <taxon>Sphingobacteriales</taxon>
        <taxon>Sphingobacteriaceae</taxon>
        <taxon>Pedobacter</taxon>
    </lineage>
</organism>
<dbReference type="InterPro" id="IPR011055">
    <property type="entry name" value="Dup_hybrid_motif"/>
</dbReference>
<dbReference type="Gene3D" id="2.70.70.10">
    <property type="entry name" value="Glucose Permease (Domain IIA)"/>
    <property type="match status" value="1"/>
</dbReference>
<evidence type="ECO:0000259" key="2">
    <source>
        <dbReference type="Pfam" id="PF01551"/>
    </source>
</evidence>
<evidence type="ECO:0000256" key="1">
    <source>
        <dbReference type="SAM" id="MobiDB-lite"/>
    </source>
</evidence>
<evidence type="ECO:0000313" key="4">
    <source>
        <dbReference type="Proteomes" id="UP000292884"/>
    </source>
</evidence>
<dbReference type="InterPro" id="IPR016047">
    <property type="entry name" value="M23ase_b-sheet_dom"/>
</dbReference>
<accession>A0A4R0MY53</accession>
<dbReference type="Pfam" id="PF01551">
    <property type="entry name" value="Peptidase_M23"/>
    <property type="match status" value="1"/>
</dbReference>
<dbReference type="CDD" id="cd12797">
    <property type="entry name" value="M23_peptidase"/>
    <property type="match status" value="1"/>
</dbReference>
<evidence type="ECO:0000313" key="3">
    <source>
        <dbReference type="EMBL" id="TCC92190.1"/>
    </source>
</evidence>
<dbReference type="RefSeq" id="WP_131553131.1">
    <property type="nucleotide sequence ID" value="NZ_SJSK01000002.1"/>
</dbReference>